<gene>
    <name evidence="1" type="ORF">HNR39_001337</name>
</gene>
<reference evidence="1 2" key="1">
    <citation type="submission" date="2020-08" db="EMBL/GenBank/DDBJ databases">
        <title>Genomic Encyclopedia of Type Strains, Phase IV (KMG-IV): sequencing the most valuable type-strain genomes for metagenomic binning, comparative biology and taxonomic classification.</title>
        <authorList>
            <person name="Goeker M."/>
        </authorList>
    </citation>
    <scope>NUCLEOTIDE SEQUENCE [LARGE SCALE GENOMIC DNA]</scope>
    <source>
        <strain evidence="1 2">DSM 23240</strain>
    </source>
</reference>
<comment type="caution">
    <text evidence="1">The sequence shown here is derived from an EMBL/GenBank/DDBJ whole genome shotgun (WGS) entry which is preliminary data.</text>
</comment>
<protein>
    <submittedName>
        <fullName evidence="1">Putative signal transduction protein with EAL and GGDEF domain</fullName>
    </submittedName>
</protein>
<keyword evidence="2" id="KW-1185">Reference proteome</keyword>
<dbReference type="RefSeq" id="WP_209216698.1">
    <property type="nucleotide sequence ID" value="NZ_JAAOZT010000006.1"/>
</dbReference>
<dbReference type="AlphaFoldDB" id="A0A840RSG0"/>
<sequence>MARLGGDEFVLAVTLVDRADVAIYQAKQSGRNKIQFYALLVKEKSPIREMSYPVVAEKPLLPL</sequence>
<accession>A0A840RSG0</accession>
<evidence type="ECO:0000313" key="2">
    <source>
        <dbReference type="Proteomes" id="UP000571084"/>
    </source>
</evidence>
<dbReference type="SUPFAM" id="SSF55073">
    <property type="entry name" value="Nucleotide cyclase"/>
    <property type="match status" value="1"/>
</dbReference>
<dbReference type="Proteomes" id="UP000571084">
    <property type="component" value="Unassembled WGS sequence"/>
</dbReference>
<name>A0A840RSG0_9BURK</name>
<evidence type="ECO:0000313" key="1">
    <source>
        <dbReference type="EMBL" id="MBB5199510.1"/>
    </source>
</evidence>
<proteinExistence type="predicted"/>
<dbReference type="InterPro" id="IPR029787">
    <property type="entry name" value="Nucleotide_cyclase"/>
</dbReference>
<dbReference type="EMBL" id="JACHHQ010000002">
    <property type="protein sequence ID" value="MBB5199510.1"/>
    <property type="molecule type" value="Genomic_DNA"/>
</dbReference>
<organism evidence="1 2">
    <name type="scientific">Glaciimonas immobilis</name>
    <dbReference type="NCBI Taxonomy" id="728004"/>
    <lineage>
        <taxon>Bacteria</taxon>
        <taxon>Pseudomonadati</taxon>
        <taxon>Pseudomonadota</taxon>
        <taxon>Betaproteobacteria</taxon>
        <taxon>Burkholderiales</taxon>
        <taxon>Oxalobacteraceae</taxon>
        <taxon>Glaciimonas</taxon>
    </lineage>
</organism>